<keyword evidence="3" id="KW-1185">Reference proteome</keyword>
<accession>A0ABU0HB07</accession>
<dbReference type="RefSeq" id="WP_266349953.1">
    <property type="nucleotide sequence ID" value="NZ_JAPKNG010000005.1"/>
</dbReference>
<sequence length="178" mass="18701">MMRETERGAGRRGLMGFARGVVTAVSSRAKQAKLQHLDVSVLKGESHEGAEHMEPYGMTARPHAGAEAMVLYVGGNRAHPIVISVANRKYRLQGLTEGEVAIYDDLGQKVHLTRDGIVLDSPIAVTVNAPDATLNTDVVINGTLAINGDGVTHNDRNIGADHAHSGVTPGAANTGPPV</sequence>
<evidence type="ECO:0000313" key="2">
    <source>
        <dbReference type="EMBL" id="MDQ0439048.1"/>
    </source>
</evidence>
<dbReference type="InterPro" id="IPR014462">
    <property type="entry name" value="Phage_Mu_Gp45"/>
</dbReference>
<dbReference type="Proteomes" id="UP001241603">
    <property type="component" value="Unassembled WGS sequence"/>
</dbReference>
<name>A0ABU0HB07_9HYPH</name>
<dbReference type="NCBIfam" id="TIGR01644">
    <property type="entry name" value="phage_P2_V"/>
    <property type="match status" value="1"/>
</dbReference>
<gene>
    <name evidence="2" type="ORF">QO014_003449</name>
</gene>
<dbReference type="InterPro" id="IPR053861">
    <property type="entry name" value="Phage_Mu_Gp45_N"/>
</dbReference>
<dbReference type="InterPro" id="IPR013046">
    <property type="entry name" value="GpV/Gp45"/>
</dbReference>
<feature type="domain" description="Bacteriophage Mu Gp45 N-terminal" evidence="1">
    <location>
        <begin position="19"/>
        <end position="88"/>
    </location>
</feature>
<organism evidence="2 3">
    <name type="scientific">Kaistia dalseonensis</name>
    <dbReference type="NCBI Taxonomy" id="410840"/>
    <lineage>
        <taxon>Bacteria</taxon>
        <taxon>Pseudomonadati</taxon>
        <taxon>Pseudomonadota</taxon>
        <taxon>Alphaproteobacteria</taxon>
        <taxon>Hyphomicrobiales</taxon>
        <taxon>Kaistiaceae</taxon>
        <taxon>Kaistia</taxon>
    </lineage>
</organism>
<dbReference type="Pfam" id="PF06890">
    <property type="entry name" value="Phage_Mu_Gp45"/>
    <property type="match status" value="1"/>
</dbReference>
<evidence type="ECO:0000259" key="1">
    <source>
        <dbReference type="Pfam" id="PF06890"/>
    </source>
</evidence>
<evidence type="ECO:0000313" key="3">
    <source>
        <dbReference type="Proteomes" id="UP001241603"/>
    </source>
</evidence>
<comment type="caution">
    <text evidence="2">The sequence shown here is derived from an EMBL/GenBank/DDBJ whole genome shotgun (WGS) entry which is preliminary data.</text>
</comment>
<reference evidence="2 3" key="1">
    <citation type="submission" date="2023-07" db="EMBL/GenBank/DDBJ databases">
        <title>Genomic Encyclopedia of Type Strains, Phase IV (KMG-IV): sequencing the most valuable type-strain genomes for metagenomic binning, comparative biology and taxonomic classification.</title>
        <authorList>
            <person name="Goeker M."/>
        </authorList>
    </citation>
    <scope>NUCLEOTIDE SEQUENCE [LARGE SCALE GENOMIC DNA]</scope>
    <source>
        <strain evidence="2 3">B6-8</strain>
    </source>
</reference>
<dbReference type="PIRSF" id="PIRSF012337">
    <property type="entry name" value="gp45"/>
    <property type="match status" value="1"/>
</dbReference>
<proteinExistence type="predicted"/>
<dbReference type="EMBL" id="JAUSVO010000005">
    <property type="protein sequence ID" value="MDQ0439048.1"/>
    <property type="molecule type" value="Genomic_DNA"/>
</dbReference>
<protein>
    <submittedName>
        <fullName evidence="2">Phage baseplate assembly protein V</fullName>
    </submittedName>
</protein>